<gene>
    <name evidence="1" type="ORF">CI104_14960</name>
</gene>
<name>A0ACA8D7S9_9ENTR</name>
<accession>A0ACA8D7S9</accession>
<evidence type="ECO:0000313" key="2">
    <source>
        <dbReference type="Proteomes" id="UP000215286"/>
    </source>
</evidence>
<organism evidence="1 2">
    <name type="scientific">Citrobacter farmeri</name>
    <dbReference type="NCBI Taxonomy" id="67824"/>
    <lineage>
        <taxon>Bacteria</taxon>
        <taxon>Pseudomonadati</taxon>
        <taxon>Pseudomonadota</taxon>
        <taxon>Gammaproteobacteria</taxon>
        <taxon>Enterobacterales</taxon>
        <taxon>Enterobacteriaceae</taxon>
        <taxon>Citrobacter</taxon>
    </lineage>
</organism>
<keyword evidence="2" id="KW-1185">Reference proteome</keyword>
<dbReference type="EMBL" id="CP022695">
    <property type="protein sequence ID" value="AST80280.1"/>
    <property type="molecule type" value="Genomic_DNA"/>
</dbReference>
<reference evidence="1" key="1">
    <citation type="submission" date="2017-08" db="EMBL/GenBank/DDBJ databases">
        <title>Real-time genomic and epidemiological investigation of a multi-institutional outbreak of KPC-producing Enterobacteriaceae reveals complex transmission dynamics and informs management responses.</title>
        <authorList>
            <person name="Kwong J.C."/>
            <person name="Lane C."/>
            <person name="Romanes F."/>
            <person name="Goncalves da Silva A."/>
            <person name="Easton M."/>
            <person name="Cronin K."/>
            <person name="Waters M.J."/>
            <person name="Tomita T."/>
            <person name="Stevens K."/>
            <person name="Schultz M.B."/>
            <person name="Baines S.L."/>
            <person name="Sherry N.L."/>
            <person name="Carter G."/>
            <person name="Mu A."/>
            <person name="Sait M."/>
            <person name="Ballard S.A."/>
            <person name="Seemann T."/>
            <person name="Stinear T.P."/>
            <person name="Howden B.P."/>
        </authorList>
    </citation>
    <scope>NUCLEOTIDE SEQUENCE</scope>
    <source>
        <strain evidence="1">AUSMDU00008141</strain>
    </source>
</reference>
<sequence length="173" mass="19590">MDDNSKQFIDWLRKIRFKDKLAEAIGSESIRGFASRCGLSDTVLRNYMNEKTYPSLDRLAMIAEAAQKPIGWFLSAEEGGNLSTHYMDKYSQSHEGNLPNQEQIETQLKAIFDLMSYDEKKKAIIIFKNNGLKGLMPMVLADDEVTNKEIFEQRNSDEKVSPASNVSTQNKAG</sequence>
<protein>
    <submittedName>
        <fullName evidence="1">Uncharacterized protein</fullName>
    </submittedName>
</protein>
<proteinExistence type="predicted"/>
<dbReference type="Proteomes" id="UP000215286">
    <property type="component" value="Chromosome"/>
</dbReference>
<evidence type="ECO:0000313" key="1">
    <source>
        <dbReference type="EMBL" id="AST80280.1"/>
    </source>
</evidence>